<feature type="domain" description="SpaO FliM/N C-terminal related" evidence="6">
    <location>
        <begin position="145"/>
        <end position="206"/>
    </location>
</feature>
<feature type="domain" description="SpaO N-terminal" evidence="5">
    <location>
        <begin position="5"/>
        <end position="133"/>
    </location>
</feature>
<dbReference type="GO" id="GO:0030254">
    <property type="term" value="P:protein secretion by the type III secretion system"/>
    <property type="evidence" value="ECO:0007669"/>
    <property type="project" value="InterPro"/>
</dbReference>
<evidence type="ECO:0000313" key="8">
    <source>
        <dbReference type="Proteomes" id="UP000196342"/>
    </source>
</evidence>
<sequence length="296" mass="32546">MRLALRQVDGAALALRRCAEAWARQDVRIAYPPSHGCWLKVAGADGSWQGWLQPRAWLRHMAPELASLASAAGMDDRLSELIAACEAPLSWPVADMPLGRIVAGERREGSQLPQRPMLRMDTPQGEVWLEKAPAPAEAARDRVPGWLPMPLRFLLGDSMVSPSLLRRAKAGDVLLISRPAQTVSCNGRAIGTYQWTEEGIIMEWQNEMAAAAETRPLADLDRLPVRLEFVLQQSEVTLDELRELCRSNVLPLSADAERRVELRANGALLGRGELVQLDGRLGVEVAQWLGGSGDVE</sequence>
<evidence type="ECO:0000256" key="3">
    <source>
        <dbReference type="ARBA" id="ARBA00023026"/>
    </source>
</evidence>
<feature type="domain" description="Flagellar motor switch protein FliN-like C-terminal" evidence="4">
    <location>
        <begin position="219"/>
        <end position="289"/>
    </location>
</feature>
<evidence type="ECO:0000256" key="2">
    <source>
        <dbReference type="ARBA" id="ARBA00021925"/>
    </source>
</evidence>
<dbReference type="RefSeq" id="WP_081526813.1">
    <property type="nucleotide sequence ID" value="NZ_CP069442.1"/>
</dbReference>
<organism evidence="7 8">
    <name type="scientific">Chromobacterium violaceum</name>
    <dbReference type="NCBI Taxonomy" id="536"/>
    <lineage>
        <taxon>Bacteria</taxon>
        <taxon>Pseudomonadati</taxon>
        <taxon>Pseudomonadota</taxon>
        <taxon>Betaproteobacteria</taxon>
        <taxon>Neisseriales</taxon>
        <taxon>Chromobacteriaceae</taxon>
        <taxon>Chromobacterium</taxon>
    </lineage>
</organism>
<gene>
    <name evidence="7" type="ORF">CBW21_14745</name>
</gene>
<dbReference type="PANTHER" id="PTHR30034">
    <property type="entry name" value="FLAGELLAR MOTOR SWITCH PROTEIN FLIM"/>
    <property type="match status" value="1"/>
</dbReference>
<dbReference type="Proteomes" id="UP000196342">
    <property type="component" value="Unassembled WGS sequence"/>
</dbReference>
<dbReference type="GeneID" id="66368339"/>
<dbReference type="GO" id="GO:0050918">
    <property type="term" value="P:positive chemotaxis"/>
    <property type="evidence" value="ECO:0007669"/>
    <property type="project" value="TreeGrafter"/>
</dbReference>
<evidence type="ECO:0000259" key="4">
    <source>
        <dbReference type="Pfam" id="PF01052"/>
    </source>
</evidence>
<dbReference type="Pfam" id="PF26304">
    <property type="entry name" value="FliMN_C_rel"/>
    <property type="match status" value="1"/>
</dbReference>
<protein>
    <recommendedName>
        <fullName evidence="2">Surface presentation of antigens protein SpaO</fullName>
    </recommendedName>
</protein>
<dbReference type="PANTHER" id="PTHR30034:SF5">
    <property type="entry name" value="SECRETION SYSTEM APPARATUS PROTEIN SSAQ"/>
    <property type="match status" value="1"/>
</dbReference>
<keyword evidence="3" id="KW-0843">Virulence</keyword>
<dbReference type="InterPro" id="IPR003283">
    <property type="entry name" value="T3SS_OMP_SpaO"/>
</dbReference>
<dbReference type="Gene3D" id="2.30.330.10">
    <property type="entry name" value="SpoA-like"/>
    <property type="match status" value="1"/>
</dbReference>
<comment type="caution">
    <text evidence="7">The sequence shown here is derived from an EMBL/GenBank/DDBJ whole genome shotgun (WGS) entry which is preliminary data.</text>
</comment>
<dbReference type="GO" id="GO:0071978">
    <property type="term" value="P:bacterial-type flagellum-dependent swarming motility"/>
    <property type="evidence" value="ECO:0007669"/>
    <property type="project" value="TreeGrafter"/>
</dbReference>
<evidence type="ECO:0000313" key="7">
    <source>
        <dbReference type="EMBL" id="OVE47221.1"/>
    </source>
</evidence>
<dbReference type="InterPro" id="IPR013385">
    <property type="entry name" value="T3SS_SpaO/YscQ/SpaO"/>
</dbReference>
<dbReference type="EMBL" id="NHOO01000012">
    <property type="protein sequence ID" value="OVE47221.1"/>
    <property type="molecule type" value="Genomic_DNA"/>
</dbReference>
<evidence type="ECO:0000256" key="1">
    <source>
        <dbReference type="ARBA" id="ARBA00009226"/>
    </source>
</evidence>
<dbReference type="PRINTS" id="PR01339">
    <property type="entry name" value="TYPE3OMOPROT"/>
</dbReference>
<evidence type="ECO:0000259" key="5">
    <source>
        <dbReference type="Pfam" id="PF26294"/>
    </source>
</evidence>
<dbReference type="Pfam" id="PF26294">
    <property type="entry name" value="SpaO_N"/>
    <property type="match status" value="1"/>
</dbReference>
<reference evidence="7 8" key="1">
    <citation type="submission" date="2017-05" db="EMBL/GenBank/DDBJ databases">
        <title>Chromobacterium violaceum GHPS1 isolated from Hydrocarbon polluted soil in French Guiana display an awesome secondary metabolite arsenal and a battery of drug and heavy-metal-resistance and detoxification of xenobiotics proteins.</title>
        <authorList>
            <person name="Belbahri L."/>
        </authorList>
    </citation>
    <scope>NUCLEOTIDE SEQUENCE [LARGE SCALE GENOMIC DNA]</scope>
    <source>
        <strain evidence="7 8">GHPS1</strain>
    </source>
</reference>
<keyword evidence="8" id="KW-1185">Reference proteome</keyword>
<dbReference type="NCBIfam" id="TIGR02551">
    <property type="entry name" value="SpaO_YscQ"/>
    <property type="match status" value="1"/>
</dbReference>
<proteinExistence type="inferred from homology"/>
<dbReference type="InterPro" id="IPR058804">
    <property type="entry name" value="SpaO_N"/>
</dbReference>
<name>A0A202B782_CHRVL</name>
<evidence type="ECO:0000259" key="6">
    <source>
        <dbReference type="Pfam" id="PF26304"/>
    </source>
</evidence>
<dbReference type="InterPro" id="IPR001543">
    <property type="entry name" value="FliN-like_C"/>
</dbReference>
<accession>A0A202B782</accession>
<dbReference type="NCBIfam" id="NF006018">
    <property type="entry name" value="PRK08158.1"/>
    <property type="match status" value="1"/>
</dbReference>
<dbReference type="InterPro" id="IPR036429">
    <property type="entry name" value="SpoA-like_sf"/>
</dbReference>
<dbReference type="InterPro" id="IPR058805">
    <property type="entry name" value="SpaO_FliMN_C_rel"/>
</dbReference>
<comment type="similarity">
    <text evidence="1">Belongs to the FliN/MopA/SpaO family.</text>
</comment>
<dbReference type="SUPFAM" id="SSF101801">
    <property type="entry name" value="Surface presentation of antigens (SPOA)"/>
    <property type="match status" value="1"/>
</dbReference>
<dbReference type="AlphaFoldDB" id="A0A202B782"/>
<dbReference type="Pfam" id="PF01052">
    <property type="entry name" value="FliMN_C"/>
    <property type="match status" value="1"/>
</dbReference>